<sequence length="270" mass="30642">MQLGNTDAVKEEDSVDYSEDSSNDEWRNWESLKEFYQDESKMEKQGTQVCESIFHEDEGDTGNMHDDREVQTSAKGKAGDAKENEETQTLGDTVLKIGKVINDDPSVENNSHAHVTRADDQHTEPYEEEGHNLLEEEIRIWKDLDQRKDKRKRILKEKKLMSPYKCSQGKNIYRKCKHLSKSGDIVGSAYVVTRDKEGSDSEEYIGRRNLILSKSIPALSTILSTSNGKTYSYEVARTIEVGTIVGFKLDGKQELVKQLLVENGVQTSND</sequence>
<dbReference type="EMBL" id="CM042059">
    <property type="protein sequence ID" value="KAI3680912.1"/>
    <property type="molecule type" value="Genomic_DNA"/>
</dbReference>
<reference evidence="2" key="1">
    <citation type="journal article" date="2022" name="Mol. Ecol. Resour.">
        <title>The genomes of chicory, endive, great burdock and yacon provide insights into Asteraceae palaeo-polyploidization history and plant inulin production.</title>
        <authorList>
            <person name="Fan W."/>
            <person name="Wang S."/>
            <person name="Wang H."/>
            <person name="Wang A."/>
            <person name="Jiang F."/>
            <person name="Liu H."/>
            <person name="Zhao H."/>
            <person name="Xu D."/>
            <person name="Zhang Y."/>
        </authorList>
    </citation>
    <scope>NUCLEOTIDE SEQUENCE [LARGE SCALE GENOMIC DNA]</scope>
    <source>
        <strain evidence="2">cv. Niubang</strain>
    </source>
</reference>
<organism evidence="1 2">
    <name type="scientific">Arctium lappa</name>
    <name type="common">Greater burdock</name>
    <name type="synonym">Lappa major</name>
    <dbReference type="NCBI Taxonomy" id="4217"/>
    <lineage>
        <taxon>Eukaryota</taxon>
        <taxon>Viridiplantae</taxon>
        <taxon>Streptophyta</taxon>
        <taxon>Embryophyta</taxon>
        <taxon>Tracheophyta</taxon>
        <taxon>Spermatophyta</taxon>
        <taxon>Magnoliopsida</taxon>
        <taxon>eudicotyledons</taxon>
        <taxon>Gunneridae</taxon>
        <taxon>Pentapetalae</taxon>
        <taxon>asterids</taxon>
        <taxon>campanulids</taxon>
        <taxon>Asterales</taxon>
        <taxon>Asteraceae</taxon>
        <taxon>Carduoideae</taxon>
        <taxon>Cardueae</taxon>
        <taxon>Arctiinae</taxon>
        <taxon>Arctium</taxon>
    </lineage>
</organism>
<name>A0ACB8Y7N7_ARCLA</name>
<reference evidence="1 2" key="2">
    <citation type="journal article" date="2022" name="Mol. Ecol. Resour.">
        <title>The genomes of chicory, endive, great burdock and yacon provide insights into Asteraceae paleo-polyploidization history and plant inulin production.</title>
        <authorList>
            <person name="Fan W."/>
            <person name="Wang S."/>
            <person name="Wang H."/>
            <person name="Wang A."/>
            <person name="Jiang F."/>
            <person name="Liu H."/>
            <person name="Zhao H."/>
            <person name="Xu D."/>
            <person name="Zhang Y."/>
        </authorList>
    </citation>
    <scope>NUCLEOTIDE SEQUENCE [LARGE SCALE GENOMIC DNA]</scope>
    <source>
        <strain evidence="2">cv. Niubang</strain>
    </source>
</reference>
<keyword evidence="2" id="KW-1185">Reference proteome</keyword>
<dbReference type="Proteomes" id="UP001055879">
    <property type="component" value="Linkage Group LG13"/>
</dbReference>
<gene>
    <name evidence="1" type="ORF">L6452_35691</name>
</gene>
<evidence type="ECO:0000313" key="1">
    <source>
        <dbReference type="EMBL" id="KAI3680912.1"/>
    </source>
</evidence>
<protein>
    <submittedName>
        <fullName evidence="1">Uncharacterized protein</fullName>
    </submittedName>
</protein>
<accession>A0ACB8Y7N7</accession>
<evidence type="ECO:0000313" key="2">
    <source>
        <dbReference type="Proteomes" id="UP001055879"/>
    </source>
</evidence>
<proteinExistence type="predicted"/>
<comment type="caution">
    <text evidence="1">The sequence shown here is derived from an EMBL/GenBank/DDBJ whole genome shotgun (WGS) entry which is preliminary data.</text>
</comment>